<dbReference type="AlphaFoldDB" id="A0A9N9N418"/>
<dbReference type="PANTHER" id="PTHR10492">
    <property type="match status" value="1"/>
</dbReference>
<name>A0A9N9N418_9GLOM</name>
<comment type="caution">
    <text evidence="1">The sequence shown here is derived from an EMBL/GenBank/DDBJ whole genome shotgun (WGS) entry which is preliminary data.</text>
</comment>
<dbReference type="EMBL" id="CAJVPZ010020521">
    <property type="protein sequence ID" value="CAG8700909.1"/>
    <property type="molecule type" value="Genomic_DNA"/>
</dbReference>
<organism evidence="1 2">
    <name type="scientific">Racocetra fulgida</name>
    <dbReference type="NCBI Taxonomy" id="60492"/>
    <lineage>
        <taxon>Eukaryota</taxon>
        <taxon>Fungi</taxon>
        <taxon>Fungi incertae sedis</taxon>
        <taxon>Mucoromycota</taxon>
        <taxon>Glomeromycotina</taxon>
        <taxon>Glomeromycetes</taxon>
        <taxon>Diversisporales</taxon>
        <taxon>Gigasporaceae</taxon>
        <taxon>Racocetra</taxon>
    </lineage>
</organism>
<feature type="non-terminal residue" evidence="1">
    <location>
        <position position="1"/>
    </location>
</feature>
<protein>
    <submittedName>
        <fullName evidence="1">9103_t:CDS:1</fullName>
    </submittedName>
</protein>
<gene>
    <name evidence="1" type="ORF">RFULGI_LOCUS10403</name>
</gene>
<evidence type="ECO:0000313" key="1">
    <source>
        <dbReference type="EMBL" id="CAG8700909.1"/>
    </source>
</evidence>
<accession>A0A9N9N418</accession>
<dbReference type="PANTHER" id="PTHR10492:SF93">
    <property type="entry name" value="ATP-DEPENDENT DNA HELICASE"/>
    <property type="match status" value="1"/>
</dbReference>
<evidence type="ECO:0000313" key="2">
    <source>
        <dbReference type="Proteomes" id="UP000789396"/>
    </source>
</evidence>
<reference evidence="1" key="1">
    <citation type="submission" date="2021-06" db="EMBL/GenBank/DDBJ databases">
        <authorList>
            <person name="Kallberg Y."/>
            <person name="Tangrot J."/>
            <person name="Rosling A."/>
        </authorList>
    </citation>
    <scope>NUCLEOTIDE SEQUENCE</scope>
    <source>
        <strain evidence="1">IN212</strain>
    </source>
</reference>
<keyword evidence="2" id="KW-1185">Reference proteome</keyword>
<feature type="non-terminal residue" evidence="1">
    <location>
        <position position="101"/>
    </location>
</feature>
<sequence>DLYSNENKEFTNWLLQIGEDRIERNATKSNYIKLPDNLYISSQNLQQLIDFVYPDLTLNATNSQYLIDRGILAPKNTDVSFINSTIMNLFPGDEIDYLSAD</sequence>
<dbReference type="OrthoDB" id="3691720at2759"/>
<proteinExistence type="predicted"/>
<dbReference type="Proteomes" id="UP000789396">
    <property type="component" value="Unassembled WGS sequence"/>
</dbReference>